<dbReference type="NCBIfam" id="NF004796">
    <property type="entry name" value="PRK06144.1"/>
    <property type="match status" value="1"/>
</dbReference>
<dbReference type="GO" id="GO:0006635">
    <property type="term" value="P:fatty acid beta-oxidation"/>
    <property type="evidence" value="ECO:0007669"/>
    <property type="project" value="TreeGrafter"/>
</dbReference>
<dbReference type="PANTHER" id="PTHR11941">
    <property type="entry name" value="ENOYL-COA HYDRATASE-RELATED"/>
    <property type="match status" value="1"/>
</dbReference>
<dbReference type="PANTHER" id="PTHR11941:SF54">
    <property type="entry name" value="ENOYL-COA HYDRATASE, MITOCHONDRIAL"/>
    <property type="match status" value="1"/>
</dbReference>
<dbReference type="CDD" id="cd06558">
    <property type="entry name" value="crotonase-like"/>
    <property type="match status" value="1"/>
</dbReference>
<protein>
    <submittedName>
        <fullName evidence="1">Enoyl-CoA hydratase/carnithine racemase</fullName>
    </submittedName>
</protein>
<proteinExistence type="predicted"/>
<accession>A0A364JRZ5</accession>
<keyword evidence="2" id="KW-1185">Reference proteome</keyword>
<dbReference type="OrthoDB" id="9795727at2"/>
<dbReference type="Pfam" id="PF00378">
    <property type="entry name" value="ECH_1"/>
    <property type="match status" value="1"/>
</dbReference>
<dbReference type="InterPro" id="IPR001753">
    <property type="entry name" value="Enoyl-CoA_hydra/iso"/>
</dbReference>
<reference evidence="1 2" key="1">
    <citation type="submission" date="2018-06" db="EMBL/GenBank/DDBJ databases">
        <title>Genomic Encyclopedia of Type Strains, Phase IV (KMG-IV): sequencing the most valuable type-strain genomes for metagenomic binning, comparative biology and taxonomic classification.</title>
        <authorList>
            <person name="Goeker M."/>
        </authorList>
    </citation>
    <scope>NUCLEOTIDE SEQUENCE [LARGE SCALE GENOMIC DNA]</scope>
    <source>
        <strain evidence="1 2">DSM 26720</strain>
    </source>
</reference>
<dbReference type="SUPFAM" id="SSF52096">
    <property type="entry name" value="ClpP/crotonase"/>
    <property type="match status" value="1"/>
</dbReference>
<evidence type="ECO:0000313" key="1">
    <source>
        <dbReference type="EMBL" id="RAK25728.1"/>
    </source>
</evidence>
<name>A0A364JRZ5_9HYPH</name>
<dbReference type="Gene3D" id="3.90.226.10">
    <property type="entry name" value="2-enoyl-CoA Hydratase, Chain A, domain 1"/>
    <property type="match status" value="1"/>
</dbReference>
<comment type="caution">
    <text evidence="1">The sequence shown here is derived from an EMBL/GenBank/DDBJ whole genome shotgun (WGS) entry which is preliminary data.</text>
</comment>
<dbReference type="AlphaFoldDB" id="A0A364JRZ5"/>
<dbReference type="GO" id="GO:0003824">
    <property type="term" value="F:catalytic activity"/>
    <property type="evidence" value="ECO:0007669"/>
    <property type="project" value="UniProtKB-ARBA"/>
</dbReference>
<evidence type="ECO:0000313" key="2">
    <source>
        <dbReference type="Proteomes" id="UP000249453"/>
    </source>
</evidence>
<dbReference type="Proteomes" id="UP000249453">
    <property type="component" value="Unassembled WGS sequence"/>
</dbReference>
<dbReference type="RefSeq" id="WP_111576326.1">
    <property type="nucleotide sequence ID" value="NZ_JBHEEY010000019.1"/>
</dbReference>
<dbReference type="InterPro" id="IPR029045">
    <property type="entry name" value="ClpP/crotonase-like_dom_sf"/>
</dbReference>
<dbReference type="EMBL" id="QLMK01000020">
    <property type="protein sequence ID" value="RAK25728.1"/>
    <property type="molecule type" value="Genomic_DNA"/>
</dbReference>
<gene>
    <name evidence="1" type="ORF">C7374_12011</name>
</gene>
<organism evidence="1 2">
    <name type="scientific">Falsochrobactrum ovis</name>
    <dbReference type="NCBI Taxonomy" id="1293442"/>
    <lineage>
        <taxon>Bacteria</taxon>
        <taxon>Pseudomonadati</taxon>
        <taxon>Pseudomonadota</taxon>
        <taxon>Alphaproteobacteria</taxon>
        <taxon>Hyphomicrobiales</taxon>
        <taxon>Brucellaceae</taxon>
        <taxon>Falsochrobactrum</taxon>
    </lineage>
</organism>
<sequence length="260" mass="28163">MTTPGIIYEKAGNIAHIRFNNPKAFNALTSQMWLDLRDAARDVAQDPDIRVVLFRGEGGKAFVSGTDISGFAKFTSGKDGVGYESGIDDCMRALDDIPVTTIAVIDGWAVGGGLNIAAACDFRIASKDARFGSPIGRTLGNCLSAMSLARIGNSIGVSIARRMLLLGEIISAAELQENGFLLDVVERDELDARVAEITQRAVENAPLTTRGIKELLRRLSLSNLPSDEDVIEEVYGSEDFKRGVEAFLARTKEVPRWNGR</sequence>